<sequence length="118" mass="13807">MKRCCILPVHCDQCNRNIHLLLFNVHFIKSKKIKGLLNIRFNCSYVLHGQHFQDNWLVSLFGNEIQYQSHAPFRCSIQSMMNDAEIRQLTLQPSETFTLYMLWSLFMMSSMTGSTTNA</sequence>
<keyword evidence="2" id="KW-1185">Reference proteome</keyword>
<dbReference type="EMBL" id="JYDH01000055">
    <property type="protein sequence ID" value="KRY35313.1"/>
    <property type="molecule type" value="Genomic_DNA"/>
</dbReference>
<evidence type="ECO:0000313" key="2">
    <source>
        <dbReference type="Proteomes" id="UP000054776"/>
    </source>
</evidence>
<gene>
    <name evidence="1" type="ORF">T01_4553</name>
</gene>
<evidence type="ECO:0000313" key="1">
    <source>
        <dbReference type="EMBL" id="KRY35313.1"/>
    </source>
</evidence>
<dbReference type="Proteomes" id="UP000054776">
    <property type="component" value="Unassembled WGS sequence"/>
</dbReference>
<organism evidence="1 2">
    <name type="scientific">Trichinella spiralis</name>
    <name type="common">Trichina worm</name>
    <dbReference type="NCBI Taxonomy" id="6334"/>
    <lineage>
        <taxon>Eukaryota</taxon>
        <taxon>Metazoa</taxon>
        <taxon>Ecdysozoa</taxon>
        <taxon>Nematoda</taxon>
        <taxon>Enoplea</taxon>
        <taxon>Dorylaimia</taxon>
        <taxon>Trichinellida</taxon>
        <taxon>Trichinellidae</taxon>
        <taxon>Trichinella</taxon>
    </lineage>
</organism>
<name>A0A0V1BEL1_TRISP</name>
<accession>A0A0V1BEL1</accession>
<protein>
    <submittedName>
        <fullName evidence="1">Uncharacterized protein</fullName>
    </submittedName>
</protein>
<reference evidence="1 2" key="1">
    <citation type="submission" date="2015-01" db="EMBL/GenBank/DDBJ databases">
        <title>Evolution of Trichinella species and genotypes.</title>
        <authorList>
            <person name="Korhonen P.K."/>
            <person name="Edoardo P."/>
            <person name="Giuseppe L.R."/>
            <person name="Gasser R.B."/>
        </authorList>
    </citation>
    <scope>NUCLEOTIDE SEQUENCE [LARGE SCALE GENOMIC DNA]</scope>
    <source>
        <strain evidence="1">ISS3</strain>
    </source>
</reference>
<proteinExistence type="predicted"/>
<dbReference type="InParanoid" id="A0A0V1BEL1"/>
<dbReference type="AlphaFoldDB" id="A0A0V1BEL1"/>
<comment type="caution">
    <text evidence="1">The sequence shown here is derived from an EMBL/GenBank/DDBJ whole genome shotgun (WGS) entry which is preliminary data.</text>
</comment>